<dbReference type="Proteomes" id="UP001597452">
    <property type="component" value="Unassembled WGS sequence"/>
</dbReference>
<dbReference type="Pfam" id="PF00571">
    <property type="entry name" value="CBS"/>
    <property type="match status" value="2"/>
</dbReference>
<name>A0ABW5QDF6_9BACI</name>
<dbReference type="SMART" id="SM00116">
    <property type="entry name" value="CBS"/>
    <property type="match status" value="2"/>
</dbReference>
<reference evidence="5" key="1">
    <citation type="journal article" date="2019" name="Int. J. Syst. Evol. Microbiol.">
        <title>The Global Catalogue of Microorganisms (GCM) 10K type strain sequencing project: providing services to taxonomists for standard genome sequencing and annotation.</title>
        <authorList>
            <consortium name="The Broad Institute Genomics Platform"/>
            <consortium name="The Broad Institute Genome Sequencing Center for Infectious Disease"/>
            <person name="Wu L."/>
            <person name="Ma J."/>
        </authorList>
    </citation>
    <scope>NUCLEOTIDE SEQUENCE [LARGE SCALE GENOMIC DNA]</scope>
    <source>
        <strain evidence="5">TISTR 1571</strain>
    </source>
</reference>
<dbReference type="PANTHER" id="PTHR43080">
    <property type="entry name" value="CBS DOMAIN-CONTAINING PROTEIN CBSX3, MITOCHONDRIAL"/>
    <property type="match status" value="1"/>
</dbReference>
<dbReference type="InterPro" id="IPR051257">
    <property type="entry name" value="Diverse_CBS-Domain"/>
</dbReference>
<accession>A0ABW5QDF6</accession>
<dbReference type="PROSITE" id="PS51371">
    <property type="entry name" value="CBS"/>
    <property type="match status" value="2"/>
</dbReference>
<feature type="domain" description="CBS" evidence="3">
    <location>
        <begin position="90"/>
        <end position="146"/>
    </location>
</feature>
<proteinExistence type="predicted"/>
<comment type="caution">
    <text evidence="4">The sequence shown here is derived from an EMBL/GenBank/DDBJ whole genome shotgun (WGS) entry which is preliminary data.</text>
</comment>
<dbReference type="InterPro" id="IPR046342">
    <property type="entry name" value="CBS_dom_sf"/>
</dbReference>
<dbReference type="InterPro" id="IPR048125">
    <property type="entry name" value="CBS_CbpB"/>
</dbReference>
<evidence type="ECO:0000259" key="3">
    <source>
        <dbReference type="PROSITE" id="PS51371"/>
    </source>
</evidence>
<dbReference type="EMBL" id="JBHUMZ010000045">
    <property type="protein sequence ID" value="MFD2639715.1"/>
    <property type="molecule type" value="Genomic_DNA"/>
</dbReference>
<organism evidence="4 5">
    <name type="scientific">Piscibacillus salipiscarius</name>
    <dbReference type="NCBI Taxonomy" id="299480"/>
    <lineage>
        <taxon>Bacteria</taxon>
        <taxon>Bacillati</taxon>
        <taxon>Bacillota</taxon>
        <taxon>Bacilli</taxon>
        <taxon>Bacillales</taxon>
        <taxon>Bacillaceae</taxon>
        <taxon>Piscibacillus</taxon>
    </lineage>
</organism>
<dbReference type="PANTHER" id="PTHR43080:SF30">
    <property type="entry name" value="CYCLIC DI-AMP RECEPTOR B"/>
    <property type="match status" value="1"/>
</dbReference>
<keyword evidence="5" id="KW-1185">Reference proteome</keyword>
<protein>
    <submittedName>
        <fullName evidence="4">Cyclic-di-AMP-binding protein CbpB</fullName>
    </submittedName>
</protein>
<dbReference type="Gene3D" id="3.10.580.10">
    <property type="entry name" value="CBS-domain"/>
    <property type="match status" value="1"/>
</dbReference>
<evidence type="ECO:0000313" key="5">
    <source>
        <dbReference type="Proteomes" id="UP001597452"/>
    </source>
</evidence>
<keyword evidence="1 2" id="KW-0129">CBS domain</keyword>
<evidence type="ECO:0000256" key="2">
    <source>
        <dbReference type="PROSITE-ProRule" id="PRU00703"/>
    </source>
</evidence>
<feature type="domain" description="CBS" evidence="3">
    <location>
        <begin position="18"/>
        <end position="78"/>
    </location>
</feature>
<evidence type="ECO:0000256" key="1">
    <source>
        <dbReference type="ARBA" id="ARBA00023122"/>
    </source>
</evidence>
<dbReference type="InterPro" id="IPR000644">
    <property type="entry name" value="CBS_dom"/>
</dbReference>
<dbReference type="SUPFAM" id="SSF54631">
    <property type="entry name" value="CBS-domain pair"/>
    <property type="match status" value="1"/>
</dbReference>
<sequence length="147" mass="16766">MLDLSSFDLSTIPVTEDMIDAEKVAHVQLKNPLEHALLVLTKTGYNAVPVLDLDGKFCGIISKSDIVEAMFGIEKIEVEQLYSKTVEDVMNVDIPTVHVSDSLENVLHVLIDYSFACVLDDRERMVGIYTRREMLKQLRNEYYQQRS</sequence>
<evidence type="ECO:0000313" key="4">
    <source>
        <dbReference type="EMBL" id="MFD2639715.1"/>
    </source>
</evidence>
<dbReference type="RefSeq" id="WP_377329698.1">
    <property type="nucleotide sequence ID" value="NZ_JBHUMZ010000045.1"/>
</dbReference>
<dbReference type="CDD" id="cd04643">
    <property type="entry name" value="CBS_pair_bac"/>
    <property type="match status" value="1"/>
</dbReference>
<dbReference type="NCBIfam" id="NF041630">
    <property type="entry name" value="CBS_CbpB"/>
    <property type="match status" value="1"/>
</dbReference>
<gene>
    <name evidence="4" type="primary">cbpB</name>
    <name evidence="4" type="ORF">ACFSW4_12630</name>
</gene>